<sequence length="142" mass="16765">MTYSGNISKNILWGIIFMSAFILPNLSWMIRVTITLAVVVITLHQVQLTITSDQLDYKIKFFKLTLYRKILTPEKIKKIKFGRIGWTTKNAVVKVRRGFNFNVAHFYSEQLIRELEEFALANKIEIQKTKDYLLLEKYYSHN</sequence>
<keyword evidence="1" id="KW-0812">Transmembrane</keyword>
<name>A0A944CS30_9BACI</name>
<organism evidence="2 3">
    <name type="scientific">Mesobacillus boroniphilus</name>
    <dbReference type="NCBI Taxonomy" id="308892"/>
    <lineage>
        <taxon>Bacteria</taxon>
        <taxon>Bacillati</taxon>
        <taxon>Bacillota</taxon>
        <taxon>Bacilli</taxon>
        <taxon>Bacillales</taxon>
        <taxon>Bacillaceae</taxon>
        <taxon>Mesobacillus</taxon>
    </lineage>
</organism>
<keyword evidence="1" id="KW-1133">Transmembrane helix</keyword>
<proteinExistence type="predicted"/>
<keyword evidence="3" id="KW-1185">Reference proteome</keyword>
<accession>A0A944CS30</accession>
<evidence type="ECO:0000313" key="2">
    <source>
        <dbReference type="EMBL" id="MBS8266808.1"/>
    </source>
</evidence>
<feature type="transmembrane region" description="Helical" evidence="1">
    <location>
        <begin position="12"/>
        <end position="30"/>
    </location>
</feature>
<gene>
    <name evidence="2" type="ORF">DYI25_20490</name>
</gene>
<dbReference type="AlphaFoldDB" id="A0A944CS30"/>
<comment type="caution">
    <text evidence="2">The sequence shown here is derived from an EMBL/GenBank/DDBJ whole genome shotgun (WGS) entry which is preliminary data.</text>
</comment>
<dbReference type="EMBL" id="QTKX01000003">
    <property type="protein sequence ID" value="MBS8266808.1"/>
    <property type="molecule type" value="Genomic_DNA"/>
</dbReference>
<protein>
    <submittedName>
        <fullName evidence="2">Uncharacterized protein</fullName>
    </submittedName>
</protein>
<evidence type="ECO:0000313" key="3">
    <source>
        <dbReference type="Proteomes" id="UP000761411"/>
    </source>
</evidence>
<evidence type="ECO:0000256" key="1">
    <source>
        <dbReference type="SAM" id="Phobius"/>
    </source>
</evidence>
<dbReference type="Proteomes" id="UP000761411">
    <property type="component" value="Unassembled WGS sequence"/>
</dbReference>
<reference evidence="2 3" key="1">
    <citation type="journal article" date="2021" name="Microorganisms">
        <title>Bacterial Dimethylsulfoniopropionate Biosynthesis in the East China Sea.</title>
        <authorList>
            <person name="Liu J."/>
            <person name="Zhang Y."/>
            <person name="Liu J."/>
            <person name="Zhong H."/>
            <person name="Williams B.T."/>
            <person name="Zheng Y."/>
            <person name="Curson A.R.J."/>
            <person name="Sun C."/>
            <person name="Sun H."/>
            <person name="Song D."/>
            <person name="Wagner Mackenzie B."/>
            <person name="Bermejo Martinez A."/>
            <person name="Todd J.D."/>
            <person name="Zhang X.H."/>
        </authorList>
    </citation>
    <scope>NUCLEOTIDE SEQUENCE [LARGE SCALE GENOMIC DNA]</scope>
    <source>
        <strain evidence="2 3">ESS08</strain>
    </source>
</reference>
<keyword evidence="1" id="KW-0472">Membrane</keyword>
<dbReference type="RefSeq" id="WP_213372371.1">
    <property type="nucleotide sequence ID" value="NZ_QTKX01000003.1"/>
</dbReference>